<evidence type="ECO:0000256" key="1">
    <source>
        <dbReference type="SAM" id="Coils"/>
    </source>
</evidence>
<name>A0AAW1JLW0_SAPOF</name>
<dbReference type="InterPro" id="IPR029466">
    <property type="entry name" value="NAM-associated_C"/>
</dbReference>
<evidence type="ECO:0000259" key="2">
    <source>
        <dbReference type="Pfam" id="PF14303"/>
    </source>
</evidence>
<dbReference type="PANTHER" id="PTHR45023:SF4">
    <property type="entry name" value="GLYCINE-RICH PROTEIN-RELATED"/>
    <property type="match status" value="1"/>
</dbReference>
<reference evidence="3" key="1">
    <citation type="submission" date="2024-03" db="EMBL/GenBank/DDBJ databases">
        <title>WGS assembly of Saponaria officinalis var. Norfolk2.</title>
        <authorList>
            <person name="Jenkins J."/>
            <person name="Shu S."/>
            <person name="Grimwood J."/>
            <person name="Barry K."/>
            <person name="Goodstein D."/>
            <person name="Schmutz J."/>
            <person name="Leebens-Mack J."/>
            <person name="Osbourn A."/>
        </authorList>
    </citation>
    <scope>NUCLEOTIDE SEQUENCE [LARGE SCALE GENOMIC DNA]</scope>
    <source>
        <strain evidence="3">JIC</strain>
    </source>
</reference>
<protein>
    <recommendedName>
        <fullName evidence="2">No apical meristem-associated C-terminal domain-containing protein</fullName>
    </recommendedName>
</protein>
<dbReference type="EMBL" id="JBDFQZ010000007">
    <property type="protein sequence ID" value="KAK9705314.1"/>
    <property type="molecule type" value="Genomic_DNA"/>
</dbReference>
<keyword evidence="4" id="KW-1185">Reference proteome</keyword>
<feature type="domain" description="No apical meristem-associated C-terminal" evidence="2">
    <location>
        <begin position="91"/>
        <end position="222"/>
    </location>
</feature>
<evidence type="ECO:0000313" key="3">
    <source>
        <dbReference type="EMBL" id="KAK9705314.1"/>
    </source>
</evidence>
<organism evidence="3 4">
    <name type="scientific">Saponaria officinalis</name>
    <name type="common">Common soapwort</name>
    <name type="synonym">Lychnis saponaria</name>
    <dbReference type="NCBI Taxonomy" id="3572"/>
    <lineage>
        <taxon>Eukaryota</taxon>
        <taxon>Viridiplantae</taxon>
        <taxon>Streptophyta</taxon>
        <taxon>Embryophyta</taxon>
        <taxon>Tracheophyta</taxon>
        <taxon>Spermatophyta</taxon>
        <taxon>Magnoliopsida</taxon>
        <taxon>eudicotyledons</taxon>
        <taxon>Gunneridae</taxon>
        <taxon>Pentapetalae</taxon>
        <taxon>Caryophyllales</taxon>
        <taxon>Caryophyllaceae</taxon>
        <taxon>Caryophylleae</taxon>
        <taxon>Saponaria</taxon>
    </lineage>
</organism>
<proteinExistence type="predicted"/>
<evidence type="ECO:0000313" key="4">
    <source>
        <dbReference type="Proteomes" id="UP001443914"/>
    </source>
</evidence>
<keyword evidence="1" id="KW-0175">Coiled coil</keyword>
<dbReference type="Pfam" id="PF14303">
    <property type="entry name" value="NAM-associated"/>
    <property type="match status" value="1"/>
</dbReference>
<feature type="coiled-coil region" evidence="1">
    <location>
        <begin position="175"/>
        <end position="243"/>
    </location>
</feature>
<dbReference type="PANTHER" id="PTHR45023">
    <property type="match status" value="1"/>
</dbReference>
<dbReference type="AlphaFoldDB" id="A0AAW1JLW0"/>
<gene>
    <name evidence="3" type="ORF">RND81_07G047700</name>
</gene>
<dbReference type="Proteomes" id="UP001443914">
    <property type="component" value="Unassembled WGS sequence"/>
</dbReference>
<comment type="caution">
    <text evidence="3">The sequence shown here is derived from an EMBL/GenBank/DDBJ whole genome shotgun (WGS) entry which is preliminary data.</text>
</comment>
<accession>A0AAW1JLW0</accession>
<sequence length="274" mass="32070">MKVSEDSIVGSRQKIDKMWARVKEQYDLARSANSKLRARKEGMLDNRFRRIATIVMRWAGCYHKASARRMSGWNEEQVIAEAQILYGLKTKFNLFHAWDMLKGYRKWMVTIGPYASAASKVGVVIESSPDVDSNSSGKRVRLEDGNYSPPISIESHTDFIQRPEGREAAKRRKGKKKVNAEYEEMNKNFQRLEQLSNRDQELDMEKLEIKKKNAEVALQQIELKNKREERKRKDQDLQQRKNDWDMLQSLLQTPSLPPQLEKMKFDLLEKFSRG</sequence>